<keyword evidence="3" id="KW-1185">Reference proteome</keyword>
<proteinExistence type="predicted"/>
<dbReference type="EMBL" id="CP146275">
    <property type="protein sequence ID" value="WWT33329.1"/>
    <property type="molecule type" value="Genomic_DNA"/>
</dbReference>
<sequence length="83" mass="9134">MRFLPYTFFILSGAAAGVGMLCAILAFFYADSSYIDGTVNLAMIYGAISIFCFFSAPLWFAVGRMLHTLDMIRRNTDQSAGTL</sequence>
<keyword evidence="1" id="KW-1133">Transmembrane helix</keyword>
<dbReference type="RefSeq" id="WP_338608844.1">
    <property type="nucleotide sequence ID" value="NZ_CP146275.1"/>
</dbReference>
<protein>
    <submittedName>
        <fullName evidence="2">Uncharacterized protein</fullName>
    </submittedName>
</protein>
<reference evidence="2 3" key="1">
    <citation type="submission" date="2024-02" db="EMBL/GenBank/DDBJ databases">
        <title>Complete genome sequence of Pelagibacterium nitratireducens ZH15.</title>
        <authorList>
            <person name="Zhao L.H."/>
        </authorList>
    </citation>
    <scope>NUCLEOTIDE SEQUENCE [LARGE SCALE GENOMIC DNA]</scope>
    <source>
        <strain evidence="2 3">ZH15</strain>
    </source>
</reference>
<evidence type="ECO:0000313" key="2">
    <source>
        <dbReference type="EMBL" id="WWT33329.1"/>
    </source>
</evidence>
<name>A0ABZ2I1W4_9HYPH</name>
<evidence type="ECO:0000313" key="3">
    <source>
        <dbReference type="Proteomes" id="UP001369958"/>
    </source>
</evidence>
<gene>
    <name evidence="2" type="ORF">V6617_02365</name>
</gene>
<evidence type="ECO:0000256" key="1">
    <source>
        <dbReference type="SAM" id="Phobius"/>
    </source>
</evidence>
<dbReference type="Proteomes" id="UP001369958">
    <property type="component" value="Chromosome"/>
</dbReference>
<organism evidence="2 3">
    <name type="scientific">Pelagibacterium nitratireducens</name>
    <dbReference type="NCBI Taxonomy" id="1046114"/>
    <lineage>
        <taxon>Bacteria</taxon>
        <taxon>Pseudomonadati</taxon>
        <taxon>Pseudomonadota</taxon>
        <taxon>Alphaproteobacteria</taxon>
        <taxon>Hyphomicrobiales</taxon>
        <taxon>Devosiaceae</taxon>
        <taxon>Pelagibacterium</taxon>
    </lineage>
</organism>
<feature type="transmembrane region" description="Helical" evidence="1">
    <location>
        <begin position="7"/>
        <end position="30"/>
    </location>
</feature>
<keyword evidence="1" id="KW-0812">Transmembrane</keyword>
<accession>A0ABZ2I1W4</accession>
<keyword evidence="1" id="KW-0472">Membrane</keyword>
<feature type="transmembrane region" description="Helical" evidence="1">
    <location>
        <begin position="42"/>
        <end position="62"/>
    </location>
</feature>